<dbReference type="AlphaFoldDB" id="A0AAD6KDP7"/>
<evidence type="ECO:0000313" key="1">
    <source>
        <dbReference type="EMBL" id="KAJ6421644.1"/>
    </source>
</evidence>
<keyword evidence="2" id="KW-1185">Reference proteome</keyword>
<proteinExistence type="predicted"/>
<dbReference type="EMBL" id="JAPFFJ010000008">
    <property type="protein sequence ID" value="KAJ6421644.1"/>
    <property type="molecule type" value="Genomic_DNA"/>
</dbReference>
<dbReference type="Proteomes" id="UP001162972">
    <property type="component" value="Chromosome 17"/>
</dbReference>
<sequence>MAFITEAFPGDSDGAMVVNSDTEVFIHVFSAPCCRATNNLVGDIGVGAFLFEIGEEEDIFSMDPVERVPNLERLIGVDVTISNRSGGGEERVGDLWVEIVLDQFFIVGNEAVTRE</sequence>
<name>A0AAD6KDP7_9ROSI</name>
<organism evidence="1 2">
    <name type="scientific">Salix udensis</name>
    <dbReference type="NCBI Taxonomy" id="889485"/>
    <lineage>
        <taxon>Eukaryota</taxon>
        <taxon>Viridiplantae</taxon>
        <taxon>Streptophyta</taxon>
        <taxon>Embryophyta</taxon>
        <taxon>Tracheophyta</taxon>
        <taxon>Spermatophyta</taxon>
        <taxon>Magnoliopsida</taxon>
        <taxon>eudicotyledons</taxon>
        <taxon>Gunneridae</taxon>
        <taxon>Pentapetalae</taxon>
        <taxon>rosids</taxon>
        <taxon>fabids</taxon>
        <taxon>Malpighiales</taxon>
        <taxon>Salicaceae</taxon>
        <taxon>Saliceae</taxon>
        <taxon>Salix</taxon>
    </lineage>
</organism>
<protein>
    <submittedName>
        <fullName evidence="1">Uncharacterized protein</fullName>
    </submittedName>
</protein>
<accession>A0AAD6KDP7</accession>
<evidence type="ECO:0000313" key="2">
    <source>
        <dbReference type="Proteomes" id="UP001162972"/>
    </source>
</evidence>
<reference evidence="1 2" key="1">
    <citation type="journal article" date="2023" name="Int. J. Mol. Sci.">
        <title>De Novo Assembly and Annotation of 11 Diverse Shrub Willow (Salix) Genomes Reveals Novel Gene Organization in Sex-Linked Regions.</title>
        <authorList>
            <person name="Hyden B."/>
            <person name="Feng K."/>
            <person name="Yates T.B."/>
            <person name="Jawdy S."/>
            <person name="Cereghino C."/>
            <person name="Smart L.B."/>
            <person name="Muchero W."/>
        </authorList>
    </citation>
    <scope>NUCLEOTIDE SEQUENCE [LARGE SCALE GENOMIC DNA]</scope>
    <source>
        <tissue evidence="1">Shoot tip</tissue>
    </source>
</reference>
<comment type="caution">
    <text evidence="1">The sequence shown here is derived from an EMBL/GenBank/DDBJ whole genome shotgun (WGS) entry which is preliminary data.</text>
</comment>
<gene>
    <name evidence="1" type="ORF">OIU84_028924</name>
</gene>